<feature type="compositionally biased region" description="Basic and acidic residues" evidence="4">
    <location>
        <begin position="334"/>
        <end position="353"/>
    </location>
</feature>
<protein>
    <recommendedName>
        <fullName evidence="5">Zinc finger PHD-type domain-containing protein</fullName>
    </recommendedName>
</protein>
<comment type="caution">
    <text evidence="6">The sequence shown here is derived from an EMBL/GenBank/DDBJ whole genome shotgun (WGS) entry which is preliminary data.</text>
</comment>
<feature type="region of interest" description="Disordered" evidence="4">
    <location>
        <begin position="193"/>
        <end position="507"/>
    </location>
</feature>
<name>A0AAE0DFB2_9LECA</name>
<feature type="compositionally biased region" description="Basic and acidic residues" evidence="4">
    <location>
        <begin position="211"/>
        <end position="220"/>
    </location>
</feature>
<feature type="compositionally biased region" description="Basic residues" evidence="4">
    <location>
        <begin position="419"/>
        <end position="436"/>
    </location>
</feature>
<keyword evidence="7" id="KW-1185">Reference proteome</keyword>
<keyword evidence="1" id="KW-0479">Metal-binding</keyword>
<feature type="compositionally biased region" description="Low complexity" evidence="4">
    <location>
        <begin position="532"/>
        <end position="551"/>
    </location>
</feature>
<feature type="compositionally biased region" description="Polar residues" evidence="4">
    <location>
        <begin position="36"/>
        <end position="58"/>
    </location>
</feature>
<feature type="compositionally biased region" description="Polar residues" evidence="4">
    <location>
        <begin position="451"/>
        <end position="471"/>
    </location>
</feature>
<evidence type="ECO:0000256" key="3">
    <source>
        <dbReference type="ARBA" id="ARBA00022833"/>
    </source>
</evidence>
<dbReference type="PANTHER" id="PTHR47793:SF1">
    <property type="entry name" value="HISTONE DEACETYLASE COMPLEX SUBUNIT CTI6"/>
    <property type="match status" value="1"/>
</dbReference>
<feature type="compositionally biased region" description="Low complexity" evidence="4">
    <location>
        <begin position="293"/>
        <end position="304"/>
    </location>
</feature>
<proteinExistence type="predicted"/>
<dbReference type="EMBL" id="JASNWA010000011">
    <property type="protein sequence ID" value="KAK3167319.1"/>
    <property type="molecule type" value="Genomic_DNA"/>
</dbReference>
<dbReference type="InterPro" id="IPR013083">
    <property type="entry name" value="Znf_RING/FYVE/PHD"/>
</dbReference>
<dbReference type="Pfam" id="PF20826">
    <property type="entry name" value="PHD_5"/>
    <property type="match status" value="1"/>
</dbReference>
<accession>A0AAE0DFB2</accession>
<feature type="compositionally biased region" description="Basic and acidic residues" evidence="4">
    <location>
        <begin position="275"/>
        <end position="288"/>
    </location>
</feature>
<gene>
    <name evidence="6" type="ORF">OEA41_010446</name>
</gene>
<evidence type="ECO:0000313" key="6">
    <source>
        <dbReference type="EMBL" id="KAK3167319.1"/>
    </source>
</evidence>
<evidence type="ECO:0000256" key="4">
    <source>
        <dbReference type="SAM" id="MobiDB-lite"/>
    </source>
</evidence>
<dbReference type="AlphaFoldDB" id="A0AAE0DFB2"/>
<dbReference type="SUPFAM" id="SSF57903">
    <property type="entry name" value="FYVE/PHD zinc finger"/>
    <property type="match status" value="1"/>
</dbReference>
<dbReference type="GO" id="GO:0061186">
    <property type="term" value="P:negative regulation of silent mating-type cassette heterochromatin formation"/>
    <property type="evidence" value="ECO:0007669"/>
    <property type="project" value="TreeGrafter"/>
</dbReference>
<feature type="compositionally biased region" description="Basic and acidic residues" evidence="4">
    <location>
        <begin position="247"/>
        <end position="260"/>
    </location>
</feature>
<dbReference type="GO" id="GO:0033698">
    <property type="term" value="C:Rpd3L complex"/>
    <property type="evidence" value="ECO:0007669"/>
    <property type="project" value="TreeGrafter"/>
</dbReference>
<dbReference type="Gene3D" id="3.30.40.10">
    <property type="entry name" value="Zinc/RING finger domain, C3HC4 (zinc finger)"/>
    <property type="match status" value="1"/>
</dbReference>
<feature type="compositionally biased region" description="Polar residues" evidence="4">
    <location>
        <begin position="479"/>
        <end position="491"/>
    </location>
</feature>
<feature type="domain" description="Zinc finger PHD-type" evidence="5">
    <location>
        <begin position="101"/>
        <end position="174"/>
    </location>
</feature>
<dbReference type="PROSITE" id="PS50330">
    <property type="entry name" value="UIM"/>
    <property type="match status" value="1"/>
</dbReference>
<dbReference type="PROSITE" id="PS01359">
    <property type="entry name" value="ZF_PHD_1"/>
    <property type="match status" value="1"/>
</dbReference>
<dbReference type="InterPro" id="IPR019786">
    <property type="entry name" value="Zinc_finger_PHD-type_CS"/>
</dbReference>
<keyword evidence="2" id="KW-0863">Zinc-finger</keyword>
<dbReference type="InterPro" id="IPR001965">
    <property type="entry name" value="Znf_PHD"/>
</dbReference>
<dbReference type="GO" id="GO:0061188">
    <property type="term" value="P:negative regulation of rDNA heterochromatin formation"/>
    <property type="evidence" value="ECO:0007669"/>
    <property type="project" value="TreeGrafter"/>
</dbReference>
<feature type="region of interest" description="Disordered" evidence="4">
    <location>
        <begin position="525"/>
        <end position="560"/>
    </location>
</feature>
<dbReference type="GO" id="GO:0008270">
    <property type="term" value="F:zinc ion binding"/>
    <property type="evidence" value="ECO:0007669"/>
    <property type="project" value="UniProtKB-KW"/>
</dbReference>
<evidence type="ECO:0000256" key="2">
    <source>
        <dbReference type="ARBA" id="ARBA00022771"/>
    </source>
</evidence>
<feature type="compositionally biased region" description="Basic and acidic residues" evidence="4">
    <location>
        <begin position="78"/>
        <end position="88"/>
    </location>
</feature>
<dbReference type="Proteomes" id="UP001276659">
    <property type="component" value="Unassembled WGS sequence"/>
</dbReference>
<evidence type="ECO:0000256" key="1">
    <source>
        <dbReference type="ARBA" id="ARBA00022723"/>
    </source>
</evidence>
<dbReference type="InterPro" id="IPR003903">
    <property type="entry name" value="UIM_dom"/>
</dbReference>
<dbReference type="InterPro" id="IPR053051">
    <property type="entry name" value="HDAC_complex_subunit"/>
</dbReference>
<feature type="compositionally biased region" description="Polar residues" evidence="4">
    <location>
        <begin position="393"/>
        <end position="407"/>
    </location>
</feature>
<feature type="region of interest" description="Disordered" evidence="4">
    <location>
        <begin position="1"/>
        <end position="94"/>
    </location>
</feature>
<sequence length="607" mass="66422">MSPRRSSRARTTQPTPSIPQQSNSSSSSISSGRAPLNTNSNRDPPSQRSSITARSQSSEDPEGTPKTQARRTRSSQEVVKDEATHAIEDEIEDEAEEEVTRCICGNQEYPGLPVLPNDTSKGSAKGDTNPAAFAEDATGWFIQCDGCKVWQHGGCVGLMDEHTSPEKYFCEQCRIDLHKITIAANGRKYSYYLPGQEADSPQSSPTPTPKDNSKKPRESRASQVNAEHISKGRRSTMNSRDAAYEEEQLRRAIEESKREGGASSTTTGTRKGKRSRNESEDRKEDTKRQRTTSGSASSNSQSKSRGPAADSDDEAEKPERFKNIRGAAARNHRNKEVRDREAQRERERADASGRKRRVGRERDDGIHAPVQSGDQPANALVFPESDPSPEPLSRNTSARGTKITSTPFIAPPPPDHSPHKTSHKKTGRPPAKRGGRVGRNQYTKDHDLSTHNDLPTTNISPAPSNSSQNPDGSMPHINGNGNAYAETNSLGKPSKPHRMNPNRTTMNDMKRRVAGILEFISHTQVEMAGTEPPSTTKSSTSTNTPPDSNGSTNGGGDISGKAVNAALEDLEGIDEQAFNALSSFEMIEVLTRRLMRWQGEYGKWGEK</sequence>
<reference evidence="6" key="1">
    <citation type="submission" date="2022-11" db="EMBL/GenBank/DDBJ databases">
        <title>Chromosomal genome sequence assembly and mating type (MAT) locus characterization of the leprose asexual lichenized fungus Lepraria neglecta (Nyl.) Erichsen.</title>
        <authorList>
            <person name="Allen J.L."/>
            <person name="Pfeffer B."/>
        </authorList>
    </citation>
    <scope>NUCLEOTIDE SEQUENCE</scope>
    <source>
        <strain evidence="6">Allen 5258</strain>
    </source>
</reference>
<dbReference type="InterPro" id="IPR011011">
    <property type="entry name" value="Znf_FYVE_PHD"/>
</dbReference>
<keyword evidence="3" id="KW-0862">Zinc</keyword>
<dbReference type="SMART" id="SM00249">
    <property type="entry name" value="PHD"/>
    <property type="match status" value="1"/>
</dbReference>
<organism evidence="6 7">
    <name type="scientific">Lepraria neglecta</name>
    <dbReference type="NCBI Taxonomy" id="209136"/>
    <lineage>
        <taxon>Eukaryota</taxon>
        <taxon>Fungi</taxon>
        <taxon>Dikarya</taxon>
        <taxon>Ascomycota</taxon>
        <taxon>Pezizomycotina</taxon>
        <taxon>Lecanoromycetes</taxon>
        <taxon>OSLEUM clade</taxon>
        <taxon>Lecanoromycetidae</taxon>
        <taxon>Lecanorales</taxon>
        <taxon>Lecanorineae</taxon>
        <taxon>Stereocaulaceae</taxon>
        <taxon>Lepraria</taxon>
    </lineage>
</organism>
<feature type="compositionally biased region" description="Low complexity" evidence="4">
    <location>
        <begin position="11"/>
        <end position="31"/>
    </location>
</feature>
<evidence type="ECO:0000313" key="7">
    <source>
        <dbReference type="Proteomes" id="UP001276659"/>
    </source>
</evidence>
<evidence type="ECO:0000259" key="5">
    <source>
        <dbReference type="SMART" id="SM00249"/>
    </source>
</evidence>
<dbReference type="PANTHER" id="PTHR47793">
    <property type="entry name" value="HISTONE DEACETYLASE COMPLEX SUBUNIT CTI6"/>
    <property type="match status" value="1"/>
</dbReference>
<dbReference type="GO" id="GO:0070210">
    <property type="term" value="C:Rpd3L-Expanded complex"/>
    <property type="evidence" value="ECO:0007669"/>
    <property type="project" value="TreeGrafter"/>
</dbReference>